<sequence length="299" mass="31172">MTATSPRTPAPVLVLVPGATGAPSDGGPGYRLADPTVPQLSVTDLVATRGDGVFETIGAFDGSPVNVGPHLARLARSAEMIDMPAPDQALLAEAVDAAIAAHESVAELSVRVMYTRGVEGTGTPTCWIHAKASDDWSPYRAGMKVAVLDRGLATTAAETSPWLLQGAKTLSYAVNMAAVREAKRRGAADVLFVSSDGYALEGPTSTLLVRRGDTFLTTPASAGVLAGTAVATLFAWLREQQGLATGEELMTIEDVKGSDGAWLLSSTRLAAPITHLDEHELPVDAELTARFERVLKGGI</sequence>
<dbReference type="InterPro" id="IPR001544">
    <property type="entry name" value="Aminotrans_IV"/>
</dbReference>
<dbReference type="GO" id="GO:0005829">
    <property type="term" value="C:cytosol"/>
    <property type="evidence" value="ECO:0007669"/>
    <property type="project" value="TreeGrafter"/>
</dbReference>
<comment type="similarity">
    <text evidence="1">Belongs to the class-IV pyridoxal-phosphate-dependent aminotransferase family.</text>
</comment>
<dbReference type="SUPFAM" id="SSF56752">
    <property type="entry name" value="D-aminoacid aminotransferase-like PLP-dependent enzymes"/>
    <property type="match status" value="1"/>
</dbReference>
<dbReference type="PANTHER" id="PTHR42743:SF11">
    <property type="entry name" value="AMINODEOXYCHORISMATE LYASE"/>
    <property type="match status" value="1"/>
</dbReference>
<dbReference type="GO" id="GO:0046394">
    <property type="term" value="P:carboxylic acid biosynthetic process"/>
    <property type="evidence" value="ECO:0007669"/>
    <property type="project" value="UniProtKB-ARBA"/>
</dbReference>
<gene>
    <name evidence="2" type="ORF">DS079_12070</name>
</gene>
<dbReference type="Proteomes" id="UP000274327">
    <property type="component" value="Unassembled WGS sequence"/>
</dbReference>
<protein>
    <submittedName>
        <fullName evidence="2">Aminodeoxychorismate lyase</fullName>
    </submittedName>
</protein>
<accession>A0A426SIM7</accession>
<name>A0A426SIM7_9MICO</name>
<dbReference type="InterPro" id="IPR043131">
    <property type="entry name" value="BCAT-like_N"/>
</dbReference>
<dbReference type="GO" id="GO:0016829">
    <property type="term" value="F:lyase activity"/>
    <property type="evidence" value="ECO:0007669"/>
    <property type="project" value="UniProtKB-KW"/>
</dbReference>
<reference evidence="2 3" key="1">
    <citation type="submission" date="2018-07" db="EMBL/GenBank/DDBJ databases">
        <title>Brachybacteriurn paraconglorneratum KCTC 9916.</title>
        <authorList>
            <person name="Li Y."/>
        </authorList>
    </citation>
    <scope>NUCLEOTIDE SEQUENCE [LARGE SCALE GENOMIC DNA]</scope>
    <source>
        <strain evidence="2 3">KCTC 9916</strain>
    </source>
</reference>
<dbReference type="GeneID" id="78121757"/>
<evidence type="ECO:0000313" key="3">
    <source>
        <dbReference type="Proteomes" id="UP000274327"/>
    </source>
</evidence>
<comment type="caution">
    <text evidence="2">The sequence shown here is derived from an EMBL/GenBank/DDBJ whole genome shotgun (WGS) entry which is preliminary data.</text>
</comment>
<organism evidence="2 3">
    <name type="scientific">Brachybacterium paraconglomeratum</name>
    <dbReference type="NCBI Taxonomy" id="173362"/>
    <lineage>
        <taxon>Bacteria</taxon>
        <taxon>Bacillati</taxon>
        <taxon>Actinomycetota</taxon>
        <taxon>Actinomycetes</taxon>
        <taxon>Micrococcales</taxon>
        <taxon>Dermabacteraceae</taxon>
        <taxon>Brachybacterium</taxon>
    </lineage>
</organism>
<dbReference type="InterPro" id="IPR043132">
    <property type="entry name" value="BCAT-like_C"/>
</dbReference>
<dbReference type="Gene3D" id="3.20.10.10">
    <property type="entry name" value="D-amino Acid Aminotransferase, subunit A, domain 2"/>
    <property type="match status" value="1"/>
</dbReference>
<dbReference type="RefSeq" id="WP_126988041.1">
    <property type="nucleotide sequence ID" value="NZ_ML133857.1"/>
</dbReference>
<evidence type="ECO:0000256" key="1">
    <source>
        <dbReference type="ARBA" id="ARBA00009320"/>
    </source>
</evidence>
<keyword evidence="2" id="KW-0456">Lyase</keyword>
<dbReference type="InterPro" id="IPR050571">
    <property type="entry name" value="Class-IV_PLP-Dep_Aminotrnsfr"/>
</dbReference>
<dbReference type="InterPro" id="IPR036038">
    <property type="entry name" value="Aminotransferase-like"/>
</dbReference>
<dbReference type="Gene3D" id="3.30.470.10">
    <property type="match status" value="1"/>
</dbReference>
<keyword evidence="3" id="KW-1185">Reference proteome</keyword>
<proteinExistence type="inferred from homology"/>
<dbReference type="AlphaFoldDB" id="A0A426SIM7"/>
<dbReference type="Pfam" id="PF01063">
    <property type="entry name" value="Aminotran_4"/>
    <property type="match status" value="1"/>
</dbReference>
<dbReference type="EMBL" id="QOCI01000009">
    <property type="protein sequence ID" value="RRR18014.1"/>
    <property type="molecule type" value="Genomic_DNA"/>
</dbReference>
<dbReference type="PANTHER" id="PTHR42743">
    <property type="entry name" value="AMINO-ACID AMINOTRANSFERASE"/>
    <property type="match status" value="1"/>
</dbReference>
<evidence type="ECO:0000313" key="2">
    <source>
        <dbReference type="EMBL" id="RRR18014.1"/>
    </source>
</evidence>